<keyword evidence="2" id="KW-1185">Reference proteome</keyword>
<comment type="caution">
    <text evidence="1">The sequence shown here is derived from an EMBL/GenBank/DDBJ whole genome shotgun (WGS) entry which is preliminary data.</text>
</comment>
<organism evidence="1 2">
    <name type="scientific">Streptomyces telluris</name>
    <dbReference type="NCBI Taxonomy" id="2720021"/>
    <lineage>
        <taxon>Bacteria</taxon>
        <taxon>Bacillati</taxon>
        <taxon>Actinomycetota</taxon>
        <taxon>Actinomycetes</taxon>
        <taxon>Kitasatosporales</taxon>
        <taxon>Streptomycetaceae</taxon>
        <taxon>Streptomyces</taxon>
    </lineage>
</organism>
<dbReference type="InterPro" id="IPR053714">
    <property type="entry name" value="Iso_Racemase_Enz_sf"/>
</dbReference>
<protein>
    <submittedName>
        <fullName evidence="1">Aspartate/glutamate racemase family protein</fullName>
    </submittedName>
</protein>
<reference evidence="1" key="1">
    <citation type="submission" date="2022-06" db="EMBL/GenBank/DDBJ databases">
        <title>WGS of actinobacteria.</title>
        <authorList>
            <person name="Thawai C."/>
        </authorList>
    </citation>
    <scope>NUCLEOTIDE SEQUENCE</scope>
    <source>
        <strain evidence="1">AA8</strain>
    </source>
</reference>
<gene>
    <name evidence="1" type="ORF">NQU55_25450</name>
</gene>
<sequence length="238" mass="24953">MPPDPGPTTHGPAAEEAVAGPFRRHVGVLLPWANQAVEEELPRLASAHVVCHYARLVPASRTTAIDDTFWHGLRAAAATAVDSLQRLPLHATVLACTSAGFTAAGPPLPHGVVTAFDALTTVLDHDGSRRIVLTTPYPRDVTRAEARALTDRGFTILAEASLDLADGYPAIPPAGIRTLVSGLPPSALRQADALVLSCTGWRTLPVLTELTTELGLPVVSSNAAIARYATGPHKKADP</sequence>
<dbReference type="EMBL" id="JANIID010000027">
    <property type="protein sequence ID" value="MCQ8773085.1"/>
    <property type="molecule type" value="Genomic_DNA"/>
</dbReference>
<evidence type="ECO:0000313" key="1">
    <source>
        <dbReference type="EMBL" id="MCQ8773085.1"/>
    </source>
</evidence>
<name>A0A9X2RR82_9ACTN</name>
<dbReference type="InterPro" id="IPR026286">
    <property type="entry name" value="MaiA/AMDase"/>
</dbReference>
<dbReference type="Gene3D" id="3.40.50.12500">
    <property type="match status" value="1"/>
</dbReference>
<proteinExistence type="predicted"/>
<dbReference type="PANTHER" id="PTHR40267">
    <property type="entry name" value="BLR3294 PROTEIN"/>
    <property type="match status" value="1"/>
</dbReference>
<dbReference type="AlphaFoldDB" id="A0A9X2RR82"/>
<accession>A0A9X2RR82</accession>
<dbReference type="Pfam" id="PF17645">
    <property type="entry name" value="Amdase"/>
    <property type="match status" value="1"/>
</dbReference>
<evidence type="ECO:0000313" key="2">
    <source>
        <dbReference type="Proteomes" id="UP001142374"/>
    </source>
</evidence>
<dbReference type="Proteomes" id="UP001142374">
    <property type="component" value="Unassembled WGS sequence"/>
</dbReference>
<dbReference type="PANTHER" id="PTHR40267:SF1">
    <property type="entry name" value="BLR3294 PROTEIN"/>
    <property type="match status" value="1"/>
</dbReference>
<dbReference type="RefSeq" id="WP_168096929.1">
    <property type="nucleotide sequence ID" value="NZ_JAATER010000885.1"/>
</dbReference>